<gene>
    <name evidence="1" type="ORF">ACJDU8_12845</name>
</gene>
<evidence type="ECO:0000313" key="1">
    <source>
        <dbReference type="EMBL" id="MFL0196436.1"/>
    </source>
</evidence>
<dbReference type="EMBL" id="JBJHZX010000018">
    <property type="protein sequence ID" value="MFL0196436.1"/>
    <property type="molecule type" value="Genomic_DNA"/>
</dbReference>
<organism evidence="1 2">
    <name type="scientific">Candidatus Clostridium eludens</name>
    <dbReference type="NCBI Taxonomy" id="3381663"/>
    <lineage>
        <taxon>Bacteria</taxon>
        <taxon>Bacillati</taxon>
        <taxon>Bacillota</taxon>
        <taxon>Clostridia</taxon>
        <taxon>Eubacteriales</taxon>
        <taxon>Clostridiaceae</taxon>
        <taxon>Clostridium</taxon>
    </lineage>
</organism>
<proteinExistence type="predicted"/>
<protein>
    <submittedName>
        <fullName evidence="1">Uncharacterized protein</fullName>
    </submittedName>
</protein>
<accession>A0ABW8SKY6</accession>
<sequence>MDAFTTKKLRECQLDNNGELYDPVSGETFKDIDGLTDEEVKIFMEG</sequence>
<dbReference type="RefSeq" id="WP_406792548.1">
    <property type="nucleotide sequence ID" value="NZ_JBJHZX010000018.1"/>
</dbReference>
<dbReference type="Proteomes" id="UP001623660">
    <property type="component" value="Unassembled WGS sequence"/>
</dbReference>
<comment type="caution">
    <text evidence="1">The sequence shown here is derived from an EMBL/GenBank/DDBJ whole genome shotgun (WGS) entry which is preliminary data.</text>
</comment>
<reference evidence="1 2" key="1">
    <citation type="submission" date="2024-11" db="EMBL/GenBank/DDBJ databases">
        <authorList>
            <person name="Heng Y.C."/>
            <person name="Lim A.C.H."/>
            <person name="Lee J.K.Y."/>
            <person name="Kittelmann S."/>
        </authorList>
    </citation>
    <scope>NUCLEOTIDE SEQUENCE [LARGE SCALE GENOMIC DNA]</scope>
    <source>
        <strain evidence="1 2">WILCCON 0269</strain>
    </source>
</reference>
<evidence type="ECO:0000313" key="2">
    <source>
        <dbReference type="Proteomes" id="UP001623660"/>
    </source>
</evidence>
<name>A0ABW8SKY6_9CLOT</name>
<keyword evidence="2" id="KW-1185">Reference proteome</keyword>